<accession>A0A918TK97</accession>
<dbReference type="InterPro" id="IPR027417">
    <property type="entry name" value="P-loop_NTPase"/>
</dbReference>
<reference evidence="15" key="2">
    <citation type="submission" date="2020-09" db="EMBL/GenBank/DDBJ databases">
        <authorList>
            <person name="Sun Q."/>
            <person name="Kim S."/>
        </authorList>
    </citation>
    <scope>NUCLEOTIDE SEQUENCE</scope>
    <source>
        <strain evidence="15">KCTC 12988</strain>
    </source>
</reference>
<dbReference type="Gene3D" id="1.10.1750.10">
    <property type="match status" value="1"/>
</dbReference>
<feature type="domain" description="Chromosomal replication initiator DnaA C-terminal" evidence="14">
    <location>
        <begin position="402"/>
        <end position="471"/>
    </location>
</feature>
<keyword evidence="5 8" id="KW-0067">ATP-binding</keyword>
<evidence type="ECO:0000256" key="11">
    <source>
        <dbReference type="RuleBase" id="RU004227"/>
    </source>
</evidence>
<dbReference type="InterPro" id="IPR001957">
    <property type="entry name" value="Chromosome_initiator_DnaA"/>
</dbReference>
<dbReference type="Gene3D" id="3.40.50.300">
    <property type="entry name" value="P-loop containing nucleotide triphosphate hydrolases"/>
    <property type="match status" value="1"/>
</dbReference>
<dbReference type="GO" id="GO:0005886">
    <property type="term" value="C:plasma membrane"/>
    <property type="evidence" value="ECO:0007669"/>
    <property type="project" value="TreeGrafter"/>
</dbReference>
<evidence type="ECO:0000256" key="9">
    <source>
        <dbReference type="NCBIfam" id="TIGR00362"/>
    </source>
</evidence>
<evidence type="ECO:0000256" key="7">
    <source>
        <dbReference type="ARBA" id="ARBA00023125"/>
    </source>
</evidence>
<feature type="binding site" evidence="8">
    <location>
        <position position="201"/>
    </location>
    <ligand>
        <name>ATP</name>
        <dbReference type="ChEBI" id="CHEBI:30616"/>
    </ligand>
</feature>
<feature type="region of interest" description="Disordered" evidence="12">
    <location>
        <begin position="1"/>
        <end position="29"/>
    </location>
</feature>
<dbReference type="SUPFAM" id="SSF52540">
    <property type="entry name" value="P-loop containing nucleoside triphosphate hydrolases"/>
    <property type="match status" value="1"/>
</dbReference>
<comment type="caution">
    <text evidence="8">Lacks conserved residue(s) required for the propagation of feature annotation.</text>
</comment>
<dbReference type="GO" id="GO:0005737">
    <property type="term" value="C:cytoplasm"/>
    <property type="evidence" value="ECO:0007669"/>
    <property type="project" value="UniProtKB-SubCell"/>
</dbReference>
<comment type="similarity">
    <text evidence="1 8 11">Belongs to the DnaA family.</text>
</comment>
<evidence type="ECO:0000256" key="5">
    <source>
        <dbReference type="ARBA" id="ARBA00022840"/>
    </source>
</evidence>
<dbReference type="InterPro" id="IPR038454">
    <property type="entry name" value="DnaA_N_sf"/>
</dbReference>
<evidence type="ECO:0000256" key="6">
    <source>
        <dbReference type="ARBA" id="ARBA00023121"/>
    </source>
</evidence>
<feature type="binding site" evidence="8">
    <location>
        <position position="205"/>
    </location>
    <ligand>
        <name>ATP</name>
        <dbReference type="ChEBI" id="CHEBI:30616"/>
    </ligand>
</feature>
<sequence length="494" mass="55216">MPSPEFPPNDSFSNETPSDLPESGLSSERGSVVEPKKLWAQIAPELKSLVRENVFERWFADARLDHDEDGTWVLTVPSDTHCLWIETNFMPELCASLGTVLDPAEAGQVRVRAEDAVPTVETDEAEDSQRGERELFAEIATSSDADSNLKRLVKRARLNPANTFDRFVVGSSNEFAHAACLAVAQGKGQAYNPLFIHGGSGMGKTHLAQALGQEFIRNRPKTKVVYLTCEQFTNEFIDAVQKGSLTRFRANYRKAEVLIVDDVQFLKGKEKTGDEFFHTFNALLDLQAQIILTSDRPACEIQSLESRLMTRFESGLTVALEPPSLEMRVAILQKKMEEWKAKIPHEILVFIAERVRSSVRRLEGALVRVATYSSLGSGDLSIARAESLLKDILREESTRKVTIDSIQRAVADYFDLRVADMTGRRRPKNIAHARQVAMYLSRELTKNSLMEIGEAFGGRDHGTIIHAVKKVKSLVESEEETREAVDHLAACLNR</sequence>
<dbReference type="Gene3D" id="3.30.300.180">
    <property type="match status" value="1"/>
</dbReference>
<dbReference type="Pfam" id="PF08299">
    <property type="entry name" value="Bac_DnaA_C"/>
    <property type="match status" value="1"/>
</dbReference>
<evidence type="ECO:0000256" key="8">
    <source>
        <dbReference type="HAMAP-Rule" id="MF_00377"/>
    </source>
</evidence>
<feature type="region of interest" description="Domain IV, binds dsDNA" evidence="8">
    <location>
        <begin position="374"/>
        <end position="494"/>
    </location>
</feature>
<gene>
    <name evidence="8 15" type="primary">dnaA</name>
    <name evidence="15" type="ORF">GCM10007100_17000</name>
</gene>
<dbReference type="FunFam" id="3.40.50.300:FF:000668">
    <property type="entry name" value="Chromosomal replication initiator protein DnaA"/>
    <property type="match status" value="1"/>
</dbReference>
<dbReference type="InterPro" id="IPR024633">
    <property type="entry name" value="DnaA_N_dom"/>
</dbReference>
<dbReference type="PRINTS" id="PR00051">
    <property type="entry name" value="DNAA"/>
</dbReference>
<dbReference type="Pfam" id="PF11638">
    <property type="entry name" value="DnaA_N"/>
    <property type="match status" value="1"/>
</dbReference>
<dbReference type="InterPro" id="IPR010921">
    <property type="entry name" value="Trp_repressor/repl_initiator"/>
</dbReference>
<dbReference type="SMART" id="SM00382">
    <property type="entry name" value="AAA"/>
    <property type="match status" value="1"/>
</dbReference>
<evidence type="ECO:0000256" key="12">
    <source>
        <dbReference type="SAM" id="MobiDB-lite"/>
    </source>
</evidence>
<dbReference type="Gene3D" id="1.10.8.60">
    <property type="match status" value="1"/>
</dbReference>
<evidence type="ECO:0000256" key="3">
    <source>
        <dbReference type="ARBA" id="ARBA00022705"/>
    </source>
</evidence>
<comment type="function">
    <text evidence="8 10">Plays an essential role in the initiation and regulation of chromosomal replication. ATP-DnaA binds to the origin of replication (oriC) to initiate formation of the DNA replication initiation complex once per cell cycle. Binds the DnaA box (a 9 base pair repeat at the origin) and separates the double-stranded (ds)DNA. Forms a right-handed helical filament on oriC DNA; dsDNA binds to the exterior of the filament while single-stranded (ss)DNA is stabiized in the filament's interior. The ATP-DnaA-oriC complex binds and stabilizes one strand of the AT-rich DNA unwinding element (DUE), permitting loading of DNA polymerase. After initiation quickly degrades to an ADP-DnaA complex that is not apt for DNA replication. Binds acidic phospholipids.</text>
</comment>
<keyword evidence="16" id="KW-1185">Reference proteome</keyword>
<comment type="subunit">
    <text evidence="8">Oligomerizes as a right-handed, spiral filament on DNA at oriC.</text>
</comment>
<comment type="caution">
    <text evidence="15">The sequence shown here is derived from an EMBL/GenBank/DDBJ whole genome shotgun (WGS) entry which is preliminary data.</text>
</comment>
<keyword evidence="7 8" id="KW-0238">DNA-binding</keyword>
<evidence type="ECO:0000313" key="15">
    <source>
        <dbReference type="EMBL" id="GHC51388.1"/>
    </source>
</evidence>
<protein>
    <recommendedName>
        <fullName evidence="8 9">Chromosomal replication initiator protein DnaA</fullName>
    </recommendedName>
</protein>
<dbReference type="InterPro" id="IPR013159">
    <property type="entry name" value="DnaA_C"/>
</dbReference>
<feature type="domain" description="AAA+ ATPase" evidence="13">
    <location>
        <begin position="190"/>
        <end position="320"/>
    </location>
</feature>
<feature type="region of interest" description="Domain I, interacts with DnaA modulators" evidence="8">
    <location>
        <begin position="1"/>
        <end position="126"/>
    </location>
</feature>
<keyword evidence="6 8" id="KW-0446">Lipid-binding</keyword>
<keyword evidence="2 8" id="KW-0963">Cytoplasm</keyword>
<dbReference type="CDD" id="cd06571">
    <property type="entry name" value="Bac_DnaA_C"/>
    <property type="match status" value="1"/>
</dbReference>
<dbReference type="SMART" id="SM00760">
    <property type="entry name" value="Bac_DnaA_C"/>
    <property type="match status" value="1"/>
</dbReference>
<dbReference type="HAMAP" id="MF_00377">
    <property type="entry name" value="DnaA_bact"/>
    <property type="match status" value="1"/>
</dbReference>
<comment type="domain">
    <text evidence="8">Domain I is involved in oligomerization and binding regulators, domain II is flexibile and of varying length in different bacteria, domain III forms the AAA+ region, while domain IV binds dsDNA.</text>
</comment>
<evidence type="ECO:0000256" key="1">
    <source>
        <dbReference type="ARBA" id="ARBA00006583"/>
    </source>
</evidence>
<dbReference type="GO" id="GO:0003688">
    <property type="term" value="F:DNA replication origin binding"/>
    <property type="evidence" value="ECO:0007669"/>
    <property type="project" value="UniProtKB-UniRule"/>
</dbReference>
<dbReference type="Pfam" id="PF00308">
    <property type="entry name" value="Bac_DnaA"/>
    <property type="match status" value="1"/>
</dbReference>
<dbReference type="InterPro" id="IPR003593">
    <property type="entry name" value="AAA+_ATPase"/>
</dbReference>
<dbReference type="NCBIfam" id="TIGR00362">
    <property type="entry name" value="DnaA"/>
    <property type="match status" value="1"/>
</dbReference>
<evidence type="ECO:0000256" key="2">
    <source>
        <dbReference type="ARBA" id="ARBA00022490"/>
    </source>
</evidence>
<dbReference type="GO" id="GO:0008289">
    <property type="term" value="F:lipid binding"/>
    <property type="evidence" value="ECO:0007669"/>
    <property type="project" value="UniProtKB-KW"/>
</dbReference>
<dbReference type="SUPFAM" id="SSF48295">
    <property type="entry name" value="TrpR-like"/>
    <property type="match status" value="1"/>
</dbReference>
<dbReference type="GO" id="GO:0006270">
    <property type="term" value="P:DNA replication initiation"/>
    <property type="evidence" value="ECO:0007669"/>
    <property type="project" value="UniProtKB-UniRule"/>
</dbReference>
<evidence type="ECO:0000256" key="4">
    <source>
        <dbReference type="ARBA" id="ARBA00022741"/>
    </source>
</evidence>
<dbReference type="PANTHER" id="PTHR30050">
    <property type="entry name" value="CHROMOSOMAL REPLICATION INITIATOR PROTEIN DNAA"/>
    <property type="match status" value="1"/>
</dbReference>
<dbReference type="InterPro" id="IPR020591">
    <property type="entry name" value="Chromosome_initiator_DnaA-like"/>
</dbReference>
<feature type="binding site" evidence="8">
    <location>
        <position position="204"/>
    </location>
    <ligand>
        <name>ATP</name>
        <dbReference type="ChEBI" id="CHEBI:30616"/>
    </ligand>
</feature>
<proteinExistence type="inferred from homology"/>
<comment type="subcellular location">
    <subcellularLocation>
        <location evidence="8">Cytoplasm</location>
    </subcellularLocation>
</comment>
<dbReference type="RefSeq" id="WP_189569503.1">
    <property type="nucleotide sequence ID" value="NZ_BMXI01000006.1"/>
</dbReference>
<feature type="region of interest" description="Domain III, AAA+ region" evidence="8">
    <location>
        <begin position="157"/>
        <end position="373"/>
    </location>
</feature>
<evidence type="ECO:0000313" key="16">
    <source>
        <dbReference type="Proteomes" id="UP000644507"/>
    </source>
</evidence>
<feature type="binding site" evidence="8">
    <location>
        <position position="203"/>
    </location>
    <ligand>
        <name>ATP</name>
        <dbReference type="ChEBI" id="CHEBI:30616"/>
    </ligand>
</feature>
<evidence type="ECO:0000259" key="13">
    <source>
        <dbReference type="SMART" id="SM00382"/>
    </source>
</evidence>
<keyword evidence="3 8" id="KW-0235">DNA replication</keyword>
<keyword evidence="4 8" id="KW-0547">Nucleotide-binding</keyword>
<name>A0A918TK97_9BACT</name>
<evidence type="ECO:0000259" key="14">
    <source>
        <dbReference type="SMART" id="SM00760"/>
    </source>
</evidence>
<dbReference type="PANTHER" id="PTHR30050:SF2">
    <property type="entry name" value="CHROMOSOMAL REPLICATION INITIATOR PROTEIN DNAA"/>
    <property type="match status" value="1"/>
</dbReference>
<evidence type="ECO:0000256" key="10">
    <source>
        <dbReference type="RuleBase" id="RU000577"/>
    </source>
</evidence>
<dbReference type="GO" id="GO:0006275">
    <property type="term" value="P:regulation of DNA replication"/>
    <property type="evidence" value="ECO:0007669"/>
    <property type="project" value="UniProtKB-UniRule"/>
</dbReference>
<dbReference type="CDD" id="cd00009">
    <property type="entry name" value="AAA"/>
    <property type="match status" value="1"/>
</dbReference>
<reference evidence="15" key="1">
    <citation type="journal article" date="2014" name="Int. J. Syst. Evol. Microbiol.">
        <title>Complete genome sequence of Corynebacterium casei LMG S-19264T (=DSM 44701T), isolated from a smear-ripened cheese.</title>
        <authorList>
            <consortium name="US DOE Joint Genome Institute (JGI-PGF)"/>
            <person name="Walter F."/>
            <person name="Albersmeier A."/>
            <person name="Kalinowski J."/>
            <person name="Ruckert C."/>
        </authorList>
    </citation>
    <scope>NUCLEOTIDE SEQUENCE</scope>
    <source>
        <strain evidence="15">KCTC 12988</strain>
    </source>
</reference>
<dbReference type="GO" id="GO:0005524">
    <property type="term" value="F:ATP binding"/>
    <property type="evidence" value="ECO:0007669"/>
    <property type="project" value="UniProtKB-UniRule"/>
</dbReference>
<dbReference type="Proteomes" id="UP000644507">
    <property type="component" value="Unassembled WGS sequence"/>
</dbReference>
<dbReference type="InterPro" id="IPR013317">
    <property type="entry name" value="DnaA_dom"/>
</dbReference>
<organism evidence="15 16">
    <name type="scientific">Roseibacillus persicicus</name>
    <dbReference type="NCBI Taxonomy" id="454148"/>
    <lineage>
        <taxon>Bacteria</taxon>
        <taxon>Pseudomonadati</taxon>
        <taxon>Verrucomicrobiota</taxon>
        <taxon>Verrucomicrobiia</taxon>
        <taxon>Verrucomicrobiales</taxon>
        <taxon>Verrucomicrobiaceae</taxon>
        <taxon>Roseibacillus</taxon>
    </lineage>
</organism>
<dbReference type="EMBL" id="BMXI01000006">
    <property type="protein sequence ID" value="GHC51388.1"/>
    <property type="molecule type" value="Genomic_DNA"/>
</dbReference>
<dbReference type="AlphaFoldDB" id="A0A918TK97"/>